<keyword evidence="2" id="KW-1185">Reference proteome</keyword>
<dbReference type="Proteomes" id="UP000594014">
    <property type="component" value="Chromosome"/>
</dbReference>
<proteinExistence type="predicted"/>
<dbReference type="EMBL" id="CP042469">
    <property type="protein sequence ID" value="QOX66043.1"/>
    <property type="molecule type" value="Genomic_DNA"/>
</dbReference>
<protein>
    <submittedName>
        <fullName evidence="1">SMI1/KNR4 family protein</fullName>
    </submittedName>
</protein>
<gene>
    <name evidence="1" type="ORF">FRZ06_00005</name>
</gene>
<name>A0ACD1AIF4_9FIRM</name>
<evidence type="ECO:0000313" key="1">
    <source>
        <dbReference type="EMBL" id="QOX66043.1"/>
    </source>
</evidence>
<reference evidence="1" key="1">
    <citation type="submission" date="2019-08" db="EMBL/GenBank/DDBJ databases">
        <title>Genome sequence of Clostridiales bacterium MT110.</title>
        <authorList>
            <person name="Cao J."/>
        </authorList>
    </citation>
    <scope>NUCLEOTIDE SEQUENCE</scope>
    <source>
        <strain evidence="1">MT110</strain>
    </source>
</reference>
<evidence type="ECO:0000313" key="2">
    <source>
        <dbReference type="Proteomes" id="UP000594014"/>
    </source>
</evidence>
<organism evidence="1 2">
    <name type="scientific">Anoxybacterium hadale</name>
    <dbReference type="NCBI Taxonomy" id="3408580"/>
    <lineage>
        <taxon>Bacteria</taxon>
        <taxon>Bacillati</taxon>
        <taxon>Bacillota</taxon>
        <taxon>Clostridia</taxon>
        <taxon>Peptostreptococcales</taxon>
        <taxon>Anaerovoracaceae</taxon>
        <taxon>Anoxybacterium</taxon>
    </lineage>
</organism>
<sequence>MDRLQSVLKPPVNPSNTGNGWSELEDALGVSLPQDYKDFINIYGTGGIDQFIWILTPFDLDENVNFLARAEVIREAYLESKQQFPEYYKHCIFPEAGGILPWGYTDNGDELYWKTNEDARMWSIIVYESRSWEYHEYPMSMTEFLFGIVSRNLVCDAFPEDFPSEDFEFISGDAE</sequence>
<accession>A0ACD1AIF4</accession>